<dbReference type="AlphaFoldDB" id="A0A1G7HCH1"/>
<dbReference type="Proteomes" id="UP000199072">
    <property type="component" value="Unassembled WGS sequence"/>
</dbReference>
<dbReference type="InterPro" id="IPR012944">
    <property type="entry name" value="SusD_RagB_dom"/>
</dbReference>
<dbReference type="PROSITE" id="PS51257">
    <property type="entry name" value="PROKAR_LIPOPROTEIN"/>
    <property type="match status" value="1"/>
</dbReference>
<feature type="domain" description="SusD-like N-terminal" evidence="7">
    <location>
        <begin position="89"/>
        <end position="222"/>
    </location>
</feature>
<dbReference type="OrthoDB" id="621570at2"/>
<evidence type="ECO:0000256" key="3">
    <source>
        <dbReference type="ARBA" id="ARBA00022729"/>
    </source>
</evidence>
<name>A0A1G7HCH1_9SPHI</name>
<organism evidence="8 9">
    <name type="scientific">Mucilaginibacter pineti</name>
    <dbReference type="NCBI Taxonomy" id="1391627"/>
    <lineage>
        <taxon>Bacteria</taxon>
        <taxon>Pseudomonadati</taxon>
        <taxon>Bacteroidota</taxon>
        <taxon>Sphingobacteriia</taxon>
        <taxon>Sphingobacteriales</taxon>
        <taxon>Sphingobacteriaceae</taxon>
        <taxon>Mucilaginibacter</taxon>
    </lineage>
</organism>
<keyword evidence="3" id="KW-0732">Signal</keyword>
<dbReference type="GO" id="GO:0009279">
    <property type="term" value="C:cell outer membrane"/>
    <property type="evidence" value="ECO:0007669"/>
    <property type="project" value="UniProtKB-SubCell"/>
</dbReference>
<keyword evidence="4" id="KW-0472">Membrane</keyword>
<sequence length="455" mass="50823">MKKLYIILLCLCPVLAISSSCKKFVQIDAPKNQIISDKVFADSTDVNAAVLGIYINMMQAFGLSFSSGGVTTYPALSSDEIYQSTTDINSQFYANNISNTNDTNTALWTLAYNFIYGTNACIEGIEAGTAMSSSQKNILCAEAKCIRAFLYFNLVNLYGPVPLAITTDYNINRLLSRSSADLVYSQIIADLKFAQANLLSSSTISERANYYAATALLAKVYLYRGEYALAKIESDKIINSGQFQLMADLNSVFLATSKETIWRFIPVFPGRETWEAYFFVPSSTTTTPKYILTNKLFSSFETNDLRKSKWVNINIVSGQSYPYPYKYKRTSATSPRTESYVILRFAEQYLIRAEAEANLDNLIGAITDLNMIRNRAGLPNTTASDKTTILLAIENERQAELFCEGGNRWFDLKRTNRANKILSSEKANWKPSAALYPIPQTEINADPNLTQNIGY</sequence>
<dbReference type="EMBL" id="FNAI01000011">
    <property type="protein sequence ID" value="SDE98003.1"/>
    <property type="molecule type" value="Genomic_DNA"/>
</dbReference>
<accession>A0A1G7HCH1</accession>
<protein>
    <submittedName>
        <fullName evidence="8">Starch-binding associating with outer membrane</fullName>
    </submittedName>
</protein>
<gene>
    <name evidence="8" type="ORF">SAMN05216464_111162</name>
</gene>
<comment type="subcellular location">
    <subcellularLocation>
        <location evidence="1">Cell outer membrane</location>
    </subcellularLocation>
</comment>
<keyword evidence="9" id="KW-1185">Reference proteome</keyword>
<evidence type="ECO:0000256" key="1">
    <source>
        <dbReference type="ARBA" id="ARBA00004442"/>
    </source>
</evidence>
<evidence type="ECO:0000256" key="2">
    <source>
        <dbReference type="ARBA" id="ARBA00006275"/>
    </source>
</evidence>
<dbReference type="CDD" id="cd08977">
    <property type="entry name" value="SusD"/>
    <property type="match status" value="1"/>
</dbReference>
<feature type="domain" description="RagB/SusD" evidence="6">
    <location>
        <begin position="323"/>
        <end position="455"/>
    </location>
</feature>
<evidence type="ECO:0000313" key="8">
    <source>
        <dbReference type="EMBL" id="SDE98003.1"/>
    </source>
</evidence>
<dbReference type="Pfam" id="PF07980">
    <property type="entry name" value="SusD_RagB"/>
    <property type="match status" value="1"/>
</dbReference>
<dbReference type="SUPFAM" id="SSF48452">
    <property type="entry name" value="TPR-like"/>
    <property type="match status" value="1"/>
</dbReference>
<dbReference type="Gene3D" id="1.25.40.390">
    <property type="match status" value="1"/>
</dbReference>
<evidence type="ECO:0000256" key="4">
    <source>
        <dbReference type="ARBA" id="ARBA00023136"/>
    </source>
</evidence>
<proteinExistence type="inferred from homology"/>
<reference evidence="8 9" key="1">
    <citation type="submission" date="2016-10" db="EMBL/GenBank/DDBJ databases">
        <authorList>
            <person name="de Groot N.N."/>
        </authorList>
    </citation>
    <scope>NUCLEOTIDE SEQUENCE [LARGE SCALE GENOMIC DNA]</scope>
    <source>
        <strain evidence="8 9">47C3B</strain>
    </source>
</reference>
<evidence type="ECO:0000256" key="5">
    <source>
        <dbReference type="ARBA" id="ARBA00023237"/>
    </source>
</evidence>
<dbReference type="Pfam" id="PF14322">
    <property type="entry name" value="SusD-like_3"/>
    <property type="match status" value="1"/>
</dbReference>
<keyword evidence="5" id="KW-0998">Cell outer membrane</keyword>
<dbReference type="STRING" id="1391627.SAMN05216464_111162"/>
<evidence type="ECO:0000259" key="7">
    <source>
        <dbReference type="Pfam" id="PF14322"/>
    </source>
</evidence>
<dbReference type="RefSeq" id="WP_091152553.1">
    <property type="nucleotide sequence ID" value="NZ_FNAI01000011.1"/>
</dbReference>
<comment type="similarity">
    <text evidence="2">Belongs to the SusD family.</text>
</comment>
<evidence type="ECO:0000313" key="9">
    <source>
        <dbReference type="Proteomes" id="UP000199072"/>
    </source>
</evidence>
<evidence type="ECO:0000259" key="6">
    <source>
        <dbReference type="Pfam" id="PF07980"/>
    </source>
</evidence>
<dbReference type="InterPro" id="IPR033985">
    <property type="entry name" value="SusD-like_N"/>
</dbReference>
<dbReference type="InterPro" id="IPR011990">
    <property type="entry name" value="TPR-like_helical_dom_sf"/>
</dbReference>